<feature type="compositionally biased region" description="Basic and acidic residues" evidence="9">
    <location>
        <begin position="789"/>
        <end position="806"/>
    </location>
</feature>
<dbReference type="InterPro" id="IPR001936">
    <property type="entry name" value="RasGAP_dom"/>
</dbReference>
<evidence type="ECO:0000313" key="12">
    <source>
        <dbReference type="EnsemblMetazoa" id="SMAR001145-PA"/>
    </source>
</evidence>
<dbReference type="PhylomeDB" id="T1IJR9"/>
<keyword evidence="13" id="KW-1185">Reference proteome</keyword>
<dbReference type="Gene3D" id="1.10.506.10">
    <property type="entry name" value="GTPase Activation - p120gap, domain 1"/>
    <property type="match status" value="1"/>
</dbReference>
<proteinExistence type="inferred from homology"/>
<dbReference type="GO" id="GO:0051049">
    <property type="term" value="P:regulation of transport"/>
    <property type="evidence" value="ECO:0007669"/>
    <property type="project" value="UniProtKB-ARBA"/>
</dbReference>
<dbReference type="GO" id="GO:0005829">
    <property type="term" value="C:cytosol"/>
    <property type="evidence" value="ECO:0007669"/>
    <property type="project" value="TreeGrafter"/>
</dbReference>
<dbReference type="OMA" id="ENHEIML"/>
<dbReference type="Pfam" id="PF18151">
    <property type="entry name" value="DUF5601"/>
    <property type="match status" value="1"/>
</dbReference>
<dbReference type="Proteomes" id="UP000014500">
    <property type="component" value="Unassembled WGS sequence"/>
</dbReference>
<dbReference type="Gene3D" id="1.10.246.120">
    <property type="match status" value="1"/>
</dbReference>
<comment type="subcellular location">
    <subcellularLocation>
        <location evidence="1">Membrane</location>
        <topology evidence="1">Peripheral membrane protein</topology>
    </subcellularLocation>
</comment>
<feature type="region of interest" description="Disordered" evidence="9">
    <location>
        <begin position="761"/>
        <end position="834"/>
    </location>
</feature>
<dbReference type="PROSITE" id="PS50018">
    <property type="entry name" value="RAS_GTPASE_ACTIV_2"/>
    <property type="match status" value="1"/>
</dbReference>
<name>T1IJR9_STRMM</name>
<feature type="compositionally biased region" description="Acidic residues" evidence="9">
    <location>
        <begin position="614"/>
        <end position="624"/>
    </location>
</feature>
<protein>
    <recommendedName>
        <fullName evidence="8">Receptor-mediated endocytosis protein 6 homolog</fullName>
    </recommendedName>
</protein>
<evidence type="ECO:0000256" key="8">
    <source>
        <dbReference type="ARBA" id="ARBA00068997"/>
    </source>
</evidence>
<dbReference type="InterPro" id="IPR008936">
    <property type="entry name" value="Rho_GTPase_activation_prot"/>
</dbReference>
<dbReference type="GO" id="GO:0016020">
    <property type="term" value="C:membrane"/>
    <property type="evidence" value="ECO:0007669"/>
    <property type="project" value="UniProtKB-SubCell"/>
</dbReference>
<keyword evidence="4" id="KW-0254">Endocytosis</keyword>
<evidence type="ECO:0000259" key="10">
    <source>
        <dbReference type="PROSITE" id="PS50018"/>
    </source>
</evidence>
<dbReference type="SUPFAM" id="SSF109993">
    <property type="entry name" value="VPS9 domain"/>
    <property type="match status" value="1"/>
</dbReference>
<feature type="region of interest" description="Disordered" evidence="9">
    <location>
        <begin position="556"/>
        <end position="674"/>
    </location>
</feature>
<evidence type="ECO:0000256" key="3">
    <source>
        <dbReference type="ARBA" id="ARBA00022468"/>
    </source>
</evidence>
<comment type="function">
    <text evidence="7">Acts both as a GTPase-activating protein (GAP) and a guanine nucleotide exchange factor (GEF), and participates in endocytosis.</text>
</comment>
<evidence type="ECO:0000256" key="6">
    <source>
        <dbReference type="ARBA" id="ARBA00023136"/>
    </source>
</evidence>
<feature type="domain" description="Ras-GAP" evidence="10">
    <location>
        <begin position="145"/>
        <end position="354"/>
    </location>
</feature>
<keyword evidence="3" id="KW-0343">GTPase activation</keyword>
<evidence type="ECO:0000313" key="13">
    <source>
        <dbReference type="Proteomes" id="UP000014500"/>
    </source>
</evidence>
<dbReference type="GO" id="GO:0005096">
    <property type="term" value="F:GTPase activator activity"/>
    <property type="evidence" value="ECO:0007669"/>
    <property type="project" value="UniProtKB-KW"/>
</dbReference>
<dbReference type="CDD" id="cd05129">
    <property type="entry name" value="RasGAP_RAP6"/>
    <property type="match status" value="1"/>
</dbReference>
<dbReference type="GO" id="GO:0006897">
    <property type="term" value="P:endocytosis"/>
    <property type="evidence" value="ECO:0007669"/>
    <property type="project" value="UniProtKB-KW"/>
</dbReference>
<organism evidence="12 13">
    <name type="scientific">Strigamia maritima</name>
    <name type="common">European centipede</name>
    <name type="synonym">Geophilus maritimus</name>
    <dbReference type="NCBI Taxonomy" id="126957"/>
    <lineage>
        <taxon>Eukaryota</taxon>
        <taxon>Metazoa</taxon>
        <taxon>Ecdysozoa</taxon>
        <taxon>Arthropoda</taxon>
        <taxon>Myriapoda</taxon>
        <taxon>Chilopoda</taxon>
        <taxon>Pleurostigmophora</taxon>
        <taxon>Geophilomorpha</taxon>
        <taxon>Linotaeniidae</taxon>
        <taxon>Strigamia</taxon>
    </lineage>
</organism>
<sequence>MGSRAELLELVRYLKQEKLFITSEKQNLQILNEKVLKTVERLYHLSWIAKQQRIILDGLILSRPDCSPALCCQRANVMESVVFVNAYKHLGFQEGLYGDFLQQLRLNPKLLAMCLAAAEKIKIDTMRQAVNVIACSVYGNCILQEDEKYVLNLLRHLMELQLAASENPRRLLRHGSCAFSRVYKTFNEGLFSAKLFLTAALHDPIVNLLMEDELFLDIDPGKAIVRFPLHERLRRFGKENTPDFTANLQRYRNWTITKLVNLTNRFINGIKGSIYCFPSSLIWLVKQLYNIVLKGRKIDRREAGAMCADLLFSFFICPAIVNPEPYGIISDTPISYIARFNLMQVAQILNVLVMSRWEPIEPKLMDLYGRFDKDCMSSLLDFILEDNVDENPPESSPQLDGLSRSTVLISINDLFSLIALLRQILNDTSDINVDKKLLDSILTNLPTTLANVTNYSSSPDIFPGNNGSTASLTPPQTPSSKRNILTKVSKGKGRAHLAVNSDDDKVKNDEESLFSNFVDEVLVISLNNQNAEYPGMLSEQRVLSIEQQNKHTKVRMKLDSIPNEEESVTSAGDTQEKRTRFSLSHDQDSIGTSDNLEAISEAASNHSVASSLELENENENENDNLSDMVSANVSGRGTPNVSGRDTPSSQAEGDEREERPLNLPVNTNKQNQEDIDDKFGKFDIRPLIEGDETVSMVSDTWSTDVLASDSETVESQHEHAIQEVSVGTAGVFLDPNLVQFGLHGTDVADTGSEAWSTDVLVSDSERMQDVDTDDTGSVTRSDDTASVARSDDATRYDIETDGHDESSVSLPENNIDENITPRASGSRSPIDSVPVKTLTDVNRPESHHTAKKLVDRLNFEPIKDSDANYSFAFSNKSNLPSDIDDSTKTGQTFNKLTSVLEKFDPYAPETDSSMERLDLRLKRNSSPSSGLLNDAWESGEPCNATEVMGMQSLGRLSISLGELPESGMLSTDTSVFVPGASGEWTNQAVDALLSLHISDSDNERHRTLAHNSKSQPKLGGSSKPQLNFESHDTVMPTEKKRKQSENEGASGVRLSSGSLASSSSSSSAGGEAKLEGGSAQDACVSIRGDTIPKSISFDKTAERGDKEDVNDQKNKKSFFKNLKLPFKTARIRKSSHSHEDIGLPCRTFDKSNITGGGEVFRDDFLPMYKHLRVTSYDESKATMSEVGDAILAKYRKKPGTETDGTVTGNESTLRLMNEKEKENIAEDFNLAVDTNNSSYAFADAKRKLRLVLSSADVAALPWGHNLMKISCGDIDKNNDNDLVAFLKMQHAEAVNLQDRQLIAQLLEALRCVRLFDKEGSKKLFRSLRQDYKNRSPYIAYLIRCRQNLLTTLAHLERVLDRVERDKVVCKKFMISECVRMFLEKRERAILTFVEEFQKLTVSDEKTDLVEQFLNELYKEMEADPLWQAASEDQVKQAQIVIERTIMSQMYIHALYPNGDCDVMNDKLIYEHIQKLAKILTPNHKYLQIPKIYHYECPWPAAQAEIITINAFKTPQDKLHCVFRCCTTIINLLRLANENSVPGADDFMPVLVYILVNANPPNLLSSIQYVNSFYQKRIASEEDYWWTYFCSAVQFIKTMEYEE</sequence>
<dbReference type="SMART" id="SM00167">
    <property type="entry name" value="VPS9"/>
    <property type="match status" value="1"/>
</dbReference>
<dbReference type="InterPro" id="IPR045046">
    <property type="entry name" value="Vps9-like"/>
</dbReference>
<dbReference type="HOGENOM" id="CLU_002165_1_0_1"/>
<feature type="region of interest" description="Disordered" evidence="9">
    <location>
        <begin position="1003"/>
        <end position="1079"/>
    </location>
</feature>
<dbReference type="SUPFAM" id="SSF48350">
    <property type="entry name" value="GTPase activation domain, GAP"/>
    <property type="match status" value="1"/>
</dbReference>
<dbReference type="PROSITE" id="PS51205">
    <property type="entry name" value="VPS9"/>
    <property type="match status" value="1"/>
</dbReference>
<reference evidence="12" key="2">
    <citation type="submission" date="2015-02" db="UniProtKB">
        <authorList>
            <consortium name="EnsemblMetazoa"/>
        </authorList>
    </citation>
    <scope>IDENTIFICATION</scope>
</reference>
<dbReference type="GO" id="GO:0030139">
    <property type="term" value="C:endocytic vesicle"/>
    <property type="evidence" value="ECO:0007669"/>
    <property type="project" value="TreeGrafter"/>
</dbReference>
<dbReference type="STRING" id="126957.T1IJR9"/>
<dbReference type="EMBL" id="JH430339">
    <property type="status" value="NOT_ANNOTATED_CDS"/>
    <property type="molecule type" value="Genomic_DNA"/>
</dbReference>
<evidence type="ECO:0000259" key="11">
    <source>
        <dbReference type="PROSITE" id="PS51205"/>
    </source>
</evidence>
<feature type="compositionally biased region" description="Low complexity" evidence="9">
    <location>
        <begin position="1048"/>
        <end position="1079"/>
    </location>
</feature>
<feature type="compositionally biased region" description="Polar residues" evidence="9">
    <location>
        <begin position="629"/>
        <end position="651"/>
    </location>
</feature>
<dbReference type="Pfam" id="PF02204">
    <property type="entry name" value="VPS9"/>
    <property type="match status" value="1"/>
</dbReference>
<dbReference type="InterPro" id="IPR003123">
    <property type="entry name" value="VPS9"/>
</dbReference>
<dbReference type="Pfam" id="PF00616">
    <property type="entry name" value="RasGAP"/>
    <property type="match status" value="1"/>
</dbReference>
<keyword evidence="6" id="KW-0472">Membrane</keyword>
<dbReference type="InterPro" id="IPR041545">
    <property type="entry name" value="DUF5601"/>
</dbReference>
<feature type="compositionally biased region" description="Basic and acidic residues" evidence="9">
    <location>
        <begin position="574"/>
        <end position="588"/>
    </location>
</feature>
<dbReference type="PANTHER" id="PTHR23101">
    <property type="entry name" value="RAB GDP/GTP EXCHANGE FACTOR"/>
    <property type="match status" value="1"/>
</dbReference>
<accession>T1IJR9</accession>
<evidence type="ECO:0000256" key="4">
    <source>
        <dbReference type="ARBA" id="ARBA00022583"/>
    </source>
</evidence>
<keyword evidence="5" id="KW-0344">Guanine-nucleotide releasing factor</keyword>
<evidence type="ECO:0000256" key="5">
    <source>
        <dbReference type="ARBA" id="ARBA00022658"/>
    </source>
</evidence>
<dbReference type="PANTHER" id="PTHR23101:SF25">
    <property type="entry name" value="GTPASE-ACTIVATING PROTEIN AND VPS9 DOMAIN-CONTAINING PROTEIN 1"/>
    <property type="match status" value="1"/>
</dbReference>
<dbReference type="EnsemblMetazoa" id="SMAR001145-RA">
    <property type="protein sequence ID" value="SMAR001145-PA"/>
    <property type="gene ID" value="SMAR001145"/>
</dbReference>
<evidence type="ECO:0000256" key="7">
    <source>
        <dbReference type="ARBA" id="ARBA00053914"/>
    </source>
</evidence>
<comment type="similarity">
    <text evidence="2">Belongs to the GAPVD1 family.</text>
</comment>
<evidence type="ECO:0000256" key="9">
    <source>
        <dbReference type="SAM" id="MobiDB-lite"/>
    </source>
</evidence>
<dbReference type="Gene3D" id="1.20.1050.80">
    <property type="entry name" value="VPS9 domain"/>
    <property type="match status" value="1"/>
</dbReference>
<evidence type="ECO:0000256" key="1">
    <source>
        <dbReference type="ARBA" id="ARBA00004170"/>
    </source>
</evidence>
<evidence type="ECO:0000256" key="2">
    <source>
        <dbReference type="ARBA" id="ARBA00008489"/>
    </source>
</evidence>
<dbReference type="InterPro" id="IPR037191">
    <property type="entry name" value="VPS9_dom_sf"/>
</dbReference>
<reference evidence="13" key="1">
    <citation type="submission" date="2011-05" db="EMBL/GenBank/DDBJ databases">
        <authorList>
            <person name="Richards S.R."/>
            <person name="Qu J."/>
            <person name="Jiang H."/>
            <person name="Jhangiani S.N."/>
            <person name="Agravi P."/>
            <person name="Goodspeed R."/>
            <person name="Gross S."/>
            <person name="Mandapat C."/>
            <person name="Jackson L."/>
            <person name="Mathew T."/>
            <person name="Pu L."/>
            <person name="Thornton R."/>
            <person name="Saada N."/>
            <person name="Wilczek-Boney K.B."/>
            <person name="Lee S."/>
            <person name="Kovar C."/>
            <person name="Wu Y."/>
            <person name="Scherer S.E."/>
            <person name="Worley K.C."/>
            <person name="Muzny D.M."/>
            <person name="Gibbs R."/>
        </authorList>
    </citation>
    <scope>NUCLEOTIDE SEQUENCE</scope>
    <source>
        <strain evidence="13">Brora</strain>
    </source>
</reference>
<dbReference type="eggNOG" id="KOG2319">
    <property type="taxonomic scope" value="Eukaryota"/>
</dbReference>
<dbReference type="FunFam" id="1.20.1050.80:FF:000001">
    <property type="entry name" value="GTPase-activating protein and VPS9 domain-containing protein 1 isoform X1"/>
    <property type="match status" value="1"/>
</dbReference>
<dbReference type="GO" id="GO:0005085">
    <property type="term" value="F:guanyl-nucleotide exchange factor activity"/>
    <property type="evidence" value="ECO:0007669"/>
    <property type="project" value="UniProtKB-KW"/>
</dbReference>
<dbReference type="GO" id="GO:0031267">
    <property type="term" value="F:small GTPase binding"/>
    <property type="evidence" value="ECO:0007669"/>
    <property type="project" value="TreeGrafter"/>
</dbReference>
<feature type="domain" description="VPS9" evidence="11">
    <location>
        <begin position="1462"/>
        <end position="1602"/>
    </location>
</feature>